<evidence type="ECO:0000313" key="3">
    <source>
        <dbReference type="EMBL" id="CEM23792.1"/>
    </source>
</evidence>
<organism evidence="3 4">
    <name type="scientific">Vitrella brassicaformis (strain CCMP3155)</name>
    <dbReference type="NCBI Taxonomy" id="1169540"/>
    <lineage>
        <taxon>Eukaryota</taxon>
        <taxon>Sar</taxon>
        <taxon>Alveolata</taxon>
        <taxon>Colpodellida</taxon>
        <taxon>Vitrellaceae</taxon>
        <taxon>Vitrella</taxon>
    </lineage>
</organism>
<keyword evidence="4" id="KW-1185">Reference proteome</keyword>
<name>A0A0G4G5W8_VITBC</name>
<feature type="compositionally biased region" description="Gly residues" evidence="1">
    <location>
        <begin position="215"/>
        <end position="249"/>
    </location>
</feature>
<keyword evidence="2" id="KW-0732">Signal</keyword>
<dbReference type="EMBL" id="CDMY01000571">
    <property type="protein sequence ID" value="CEM23792.1"/>
    <property type="molecule type" value="Genomic_DNA"/>
</dbReference>
<evidence type="ECO:0000313" key="4">
    <source>
        <dbReference type="Proteomes" id="UP000041254"/>
    </source>
</evidence>
<reference evidence="3 4" key="1">
    <citation type="submission" date="2014-11" db="EMBL/GenBank/DDBJ databases">
        <authorList>
            <person name="Zhu J."/>
            <person name="Qi W."/>
            <person name="Song R."/>
        </authorList>
    </citation>
    <scope>NUCLEOTIDE SEQUENCE [LARGE SCALE GENOMIC DNA]</scope>
</reference>
<feature type="region of interest" description="Disordered" evidence="1">
    <location>
        <begin position="93"/>
        <end position="249"/>
    </location>
</feature>
<proteinExistence type="predicted"/>
<evidence type="ECO:0000256" key="2">
    <source>
        <dbReference type="SAM" id="SignalP"/>
    </source>
</evidence>
<protein>
    <submittedName>
        <fullName evidence="3">Uncharacterized protein</fullName>
    </submittedName>
</protein>
<feature type="chain" id="PRO_5005189538" evidence="2">
    <location>
        <begin position="26"/>
        <end position="249"/>
    </location>
</feature>
<accession>A0A0G4G5W8</accession>
<sequence>MRAIGLPSFGVCVTVLIALATVAASQESDLERSDADQRALQFGGLPGLITDLLESGDDGDPDGEPMNRKNAIFCDDPLATSCDHRGRTTRNERFKEYTPVDREELDRERAERDREREERRREREREREERENLFASIAGRRENDNQNQIGSGLFGLRTPPNPIAGPPALFPGQPQLPQFGGGGFLRPQQRPAGDEESESTAGAIMTKEDAAAAGAGTGGAGAGGSGDAGAGSGSGGGEWGIAVGAWGGR</sequence>
<feature type="compositionally biased region" description="Basic and acidic residues" evidence="1">
    <location>
        <begin position="93"/>
        <end position="132"/>
    </location>
</feature>
<feature type="compositionally biased region" description="Pro residues" evidence="1">
    <location>
        <begin position="159"/>
        <end position="169"/>
    </location>
</feature>
<evidence type="ECO:0000256" key="1">
    <source>
        <dbReference type="SAM" id="MobiDB-lite"/>
    </source>
</evidence>
<feature type="compositionally biased region" description="Acidic residues" evidence="1">
    <location>
        <begin position="54"/>
        <end position="63"/>
    </location>
</feature>
<feature type="signal peptide" evidence="2">
    <location>
        <begin position="1"/>
        <end position="25"/>
    </location>
</feature>
<dbReference type="VEuPathDB" id="CryptoDB:Vbra_17128"/>
<dbReference type="Proteomes" id="UP000041254">
    <property type="component" value="Unassembled WGS sequence"/>
</dbReference>
<dbReference type="AlphaFoldDB" id="A0A0G4G5W8"/>
<feature type="region of interest" description="Disordered" evidence="1">
    <location>
        <begin position="51"/>
        <end position="70"/>
    </location>
</feature>
<dbReference type="InParanoid" id="A0A0G4G5W8"/>
<gene>
    <name evidence="3" type="ORF">Vbra_17128</name>
</gene>